<reference evidence="8" key="1">
    <citation type="submission" date="2013-11" db="EMBL/GenBank/DDBJ databases">
        <title>Draft genome sequence of the broad-host-range Rhizobium sp. LPU83 strain, a member of the low-genetic diversity Oregon-like Rhizobium sp. group.</title>
        <authorList>
            <person name="Wibberg D."/>
            <person name="Puehler A."/>
            <person name="Schlueter A."/>
        </authorList>
    </citation>
    <scope>NUCLEOTIDE SEQUENCE [LARGE SCALE GENOMIC DNA]</scope>
    <source>
        <strain evidence="8">LPU83</strain>
    </source>
</reference>
<dbReference type="CDD" id="cd02440">
    <property type="entry name" value="AdoMet_MTases"/>
    <property type="match status" value="1"/>
</dbReference>
<dbReference type="SUPFAM" id="SSF46785">
    <property type="entry name" value="Winged helix' DNA-binding domain"/>
    <property type="match status" value="1"/>
</dbReference>
<evidence type="ECO:0000256" key="2">
    <source>
        <dbReference type="ARBA" id="ARBA00022679"/>
    </source>
</evidence>
<dbReference type="EMBL" id="HG916852">
    <property type="protein sequence ID" value="CDM57591.1"/>
    <property type="molecule type" value="Genomic_DNA"/>
</dbReference>
<evidence type="ECO:0000259" key="7">
    <source>
        <dbReference type="Pfam" id="PF08100"/>
    </source>
</evidence>
<dbReference type="PANTHER" id="PTHR43712">
    <property type="entry name" value="PUTATIVE (AFU_ORTHOLOGUE AFUA_4G14580)-RELATED"/>
    <property type="match status" value="1"/>
</dbReference>
<dbReference type="GO" id="GO:0032259">
    <property type="term" value="P:methylation"/>
    <property type="evidence" value="ECO:0007669"/>
    <property type="project" value="UniProtKB-KW"/>
</dbReference>
<dbReference type="PANTHER" id="PTHR43712:SF2">
    <property type="entry name" value="O-METHYLTRANSFERASE CICE"/>
    <property type="match status" value="1"/>
</dbReference>
<dbReference type="PIRSF" id="PIRSF005739">
    <property type="entry name" value="O-mtase"/>
    <property type="match status" value="1"/>
</dbReference>
<name>W6RTG2_9HYPH</name>
<evidence type="ECO:0000313" key="9">
    <source>
        <dbReference type="Proteomes" id="UP000019443"/>
    </source>
</evidence>
<dbReference type="InterPro" id="IPR036388">
    <property type="entry name" value="WH-like_DNA-bd_sf"/>
</dbReference>
<dbReference type="Pfam" id="PF08100">
    <property type="entry name" value="Dimerisation"/>
    <property type="match status" value="1"/>
</dbReference>
<dbReference type="InterPro" id="IPR016461">
    <property type="entry name" value="COMT-like"/>
</dbReference>
<feature type="active site" description="Proton acceptor" evidence="4">
    <location>
        <position position="264"/>
    </location>
</feature>
<feature type="region of interest" description="Disordered" evidence="5">
    <location>
        <begin position="1"/>
        <end position="20"/>
    </location>
</feature>
<evidence type="ECO:0000259" key="6">
    <source>
        <dbReference type="Pfam" id="PF00891"/>
    </source>
</evidence>
<feature type="domain" description="O-methyltransferase C-terminal" evidence="6">
    <location>
        <begin position="159"/>
        <end position="336"/>
    </location>
</feature>
<accession>W6RTG2</accession>
<gene>
    <name evidence="8" type="ORF">LPU83_1930</name>
</gene>
<evidence type="ECO:0000256" key="3">
    <source>
        <dbReference type="ARBA" id="ARBA00022691"/>
    </source>
</evidence>
<dbReference type="AlphaFoldDB" id="W6RTG2"/>
<dbReference type="InterPro" id="IPR012967">
    <property type="entry name" value="COMT_dimerisation"/>
</dbReference>
<dbReference type="GO" id="GO:0008171">
    <property type="term" value="F:O-methyltransferase activity"/>
    <property type="evidence" value="ECO:0007669"/>
    <property type="project" value="InterPro"/>
</dbReference>
<dbReference type="Gene3D" id="3.40.50.150">
    <property type="entry name" value="Vaccinia Virus protein VP39"/>
    <property type="match status" value="1"/>
</dbReference>
<keyword evidence="1 8" id="KW-0489">Methyltransferase</keyword>
<organism evidence="8 9">
    <name type="scientific">Rhizobium favelukesii</name>
    <dbReference type="NCBI Taxonomy" id="348824"/>
    <lineage>
        <taxon>Bacteria</taxon>
        <taxon>Pseudomonadati</taxon>
        <taxon>Pseudomonadota</taxon>
        <taxon>Alphaproteobacteria</taxon>
        <taxon>Hyphomicrobiales</taxon>
        <taxon>Rhizobiaceae</taxon>
        <taxon>Rhizobium/Agrobacterium group</taxon>
        <taxon>Rhizobium</taxon>
    </lineage>
</organism>
<dbReference type="Gene3D" id="1.20.5.840">
    <property type="entry name" value="hypothetical RNA methyltransferase"/>
    <property type="match status" value="1"/>
</dbReference>
<dbReference type="InterPro" id="IPR036390">
    <property type="entry name" value="WH_DNA-bd_sf"/>
</dbReference>
<dbReference type="SUPFAM" id="SSF53335">
    <property type="entry name" value="S-adenosyl-L-methionine-dependent methyltransferases"/>
    <property type="match status" value="1"/>
</dbReference>
<dbReference type="EC" id="2.1.1.-" evidence="8"/>
<feature type="domain" description="O-methyltransferase dimerisation" evidence="7">
    <location>
        <begin position="34"/>
        <end position="109"/>
    </location>
</feature>
<dbReference type="Pfam" id="PF00891">
    <property type="entry name" value="Methyltransf_2"/>
    <property type="match status" value="1"/>
</dbReference>
<dbReference type="GO" id="GO:0046983">
    <property type="term" value="F:protein dimerization activity"/>
    <property type="evidence" value="ECO:0007669"/>
    <property type="project" value="InterPro"/>
</dbReference>
<evidence type="ECO:0000256" key="4">
    <source>
        <dbReference type="PIRSR" id="PIRSR005739-1"/>
    </source>
</evidence>
<protein>
    <submittedName>
        <fullName evidence="8">SAM-dependent methyltransferase</fullName>
        <ecNumber evidence="8">2.1.1.-</ecNumber>
    </submittedName>
</protein>
<proteinExistence type="predicted"/>
<dbReference type="PATRIC" id="fig|348824.6.peg.2080"/>
<keyword evidence="3" id="KW-0949">S-adenosyl-L-methionine</keyword>
<evidence type="ECO:0000256" key="1">
    <source>
        <dbReference type="ARBA" id="ARBA00022603"/>
    </source>
</evidence>
<dbReference type="InterPro" id="IPR001077">
    <property type="entry name" value="COMT_C"/>
</dbReference>
<dbReference type="HOGENOM" id="CLU_005533_4_1_5"/>
<sequence length="355" mass="37626">MNASRRGTPRWEEKPMSSTHPVAHEEISPALLVDAMFAFRKTAAIKAAIEFDLFTKLGGEGRTATILASELGCAERGVRILCDFLVVSGFLTKSGETYGLTPSSQIFLDRRSPAYMGAAIDFLASPQMVSLFLDDPAAYVRNGGSVGLANVAPDNPIWVKFARAMGAFTGASAKAVASDVATWSKPPSKVLDIAAGPGAFGIEIAKVSPSASVVALDWKPVLAVTEENATNAGVVARFTFQPGSAFDVDWGSGYDLILLPNFLHHFDVDGCVTLLKKARASLVPGGRVAIVEFVPNEDRVSPEFPAAFAMVMLATTPKGDAYTERELADMAKSAGFPDVVTKPLPPSPASLIFLE</sequence>
<dbReference type="PROSITE" id="PS51683">
    <property type="entry name" value="SAM_OMT_II"/>
    <property type="match status" value="1"/>
</dbReference>
<dbReference type="eggNOG" id="COG2226">
    <property type="taxonomic scope" value="Bacteria"/>
</dbReference>
<keyword evidence="2 8" id="KW-0808">Transferase</keyword>
<dbReference type="KEGG" id="rhl:LPU83_1930"/>
<evidence type="ECO:0000256" key="5">
    <source>
        <dbReference type="SAM" id="MobiDB-lite"/>
    </source>
</evidence>
<dbReference type="Proteomes" id="UP000019443">
    <property type="component" value="Chromosome"/>
</dbReference>
<keyword evidence="9" id="KW-1185">Reference proteome</keyword>
<dbReference type="InterPro" id="IPR029063">
    <property type="entry name" value="SAM-dependent_MTases_sf"/>
</dbReference>
<evidence type="ECO:0000313" key="8">
    <source>
        <dbReference type="EMBL" id="CDM57591.1"/>
    </source>
</evidence>
<dbReference type="Gene3D" id="1.10.10.10">
    <property type="entry name" value="Winged helix-like DNA-binding domain superfamily/Winged helix DNA-binding domain"/>
    <property type="match status" value="1"/>
</dbReference>